<name>A0ABR2NKU0_9ROSI</name>
<evidence type="ECO:0008006" key="4">
    <source>
        <dbReference type="Google" id="ProtNLM"/>
    </source>
</evidence>
<keyword evidence="1" id="KW-0812">Transmembrane</keyword>
<evidence type="ECO:0000313" key="2">
    <source>
        <dbReference type="EMBL" id="KAK8976794.1"/>
    </source>
</evidence>
<organism evidence="2 3">
    <name type="scientific">Hibiscus sabdariffa</name>
    <name type="common">roselle</name>
    <dbReference type="NCBI Taxonomy" id="183260"/>
    <lineage>
        <taxon>Eukaryota</taxon>
        <taxon>Viridiplantae</taxon>
        <taxon>Streptophyta</taxon>
        <taxon>Embryophyta</taxon>
        <taxon>Tracheophyta</taxon>
        <taxon>Spermatophyta</taxon>
        <taxon>Magnoliopsida</taxon>
        <taxon>eudicotyledons</taxon>
        <taxon>Gunneridae</taxon>
        <taxon>Pentapetalae</taxon>
        <taxon>rosids</taxon>
        <taxon>malvids</taxon>
        <taxon>Malvales</taxon>
        <taxon>Malvaceae</taxon>
        <taxon>Malvoideae</taxon>
        <taxon>Hibiscus</taxon>
    </lineage>
</organism>
<protein>
    <recommendedName>
        <fullName evidence="4">60S ribosomal protein L18a-like protein</fullName>
    </recommendedName>
</protein>
<proteinExistence type="predicted"/>
<dbReference type="PANTHER" id="PTHR46631">
    <property type="entry name" value="60S RIBOSOMAL PROTEIN L18A-LIKE"/>
    <property type="match status" value="1"/>
</dbReference>
<dbReference type="PANTHER" id="PTHR46631:SF18">
    <property type="entry name" value="60S RIBOSOMAL PROTEIN L18A-LIKE PROTEIN"/>
    <property type="match status" value="1"/>
</dbReference>
<accession>A0ABR2NKU0</accession>
<dbReference type="InterPro" id="IPR044804">
    <property type="entry name" value="Ribosomal_eL20z-like"/>
</dbReference>
<comment type="caution">
    <text evidence="2">The sequence shown here is derived from an EMBL/GenBank/DDBJ whole genome shotgun (WGS) entry which is preliminary data.</text>
</comment>
<feature type="transmembrane region" description="Helical" evidence="1">
    <location>
        <begin position="214"/>
        <end position="234"/>
    </location>
</feature>
<dbReference type="Proteomes" id="UP001396334">
    <property type="component" value="Unassembled WGS sequence"/>
</dbReference>
<feature type="transmembrane region" description="Helical" evidence="1">
    <location>
        <begin position="175"/>
        <end position="194"/>
    </location>
</feature>
<reference evidence="2 3" key="1">
    <citation type="journal article" date="2024" name="G3 (Bethesda)">
        <title>Genome assembly of Hibiscus sabdariffa L. provides insights into metabolisms of medicinal natural products.</title>
        <authorList>
            <person name="Kim T."/>
        </authorList>
    </citation>
    <scope>NUCLEOTIDE SEQUENCE [LARGE SCALE GENOMIC DNA]</scope>
    <source>
        <strain evidence="2">TK-2024</strain>
        <tissue evidence="2">Old leaves</tissue>
    </source>
</reference>
<evidence type="ECO:0000256" key="1">
    <source>
        <dbReference type="SAM" id="Phobius"/>
    </source>
</evidence>
<keyword evidence="1" id="KW-0472">Membrane</keyword>
<keyword evidence="3" id="KW-1185">Reference proteome</keyword>
<sequence>MKIHQHPVSEGKIQETIQLLGLDRPNPSIATNDMIDVFIDVFTYRTQPRTRQMPSNSFHVCKKTISHPLRILTAAEPKAENSKLPNKMSHDEKTRGITAPNFNPQNQYQYGTFQGVANYYPPFPQQPPPQPPFVALHHPAPPPCSASNPYVHGYQTVTGFPVEEAAPVRQPRLPVCGLGIGWLLFFLGFFFGGLPWYAGTFVLLCVRVDYREKAGYIACAIASVIAVIVITFGLTKGRHDAW</sequence>
<evidence type="ECO:0000313" key="3">
    <source>
        <dbReference type="Proteomes" id="UP001396334"/>
    </source>
</evidence>
<dbReference type="EMBL" id="JBBPBN010000126">
    <property type="protein sequence ID" value="KAK8976794.1"/>
    <property type="molecule type" value="Genomic_DNA"/>
</dbReference>
<gene>
    <name evidence="2" type="ORF">V6N11_047564</name>
</gene>
<keyword evidence="1" id="KW-1133">Transmembrane helix</keyword>